<evidence type="ECO:0000313" key="2">
    <source>
        <dbReference type="Ensembl" id="ENSP00000420153.1"/>
    </source>
</evidence>
<reference evidence="2 3" key="2">
    <citation type="journal article" date="2004" name="Nature">
        <title>Finishing the euchromatic sequence of the human genome.</title>
        <authorList>
            <consortium name="International Human Genome Sequencing Consortium"/>
        </authorList>
    </citation>
    <scope>NUCLEOTIDE SEQUENCE [LARGE SCALE GENOMIC DNA]</scope>
</reference>
<dbReference type="AlphaFoldDB" id="C9JQT2"/>
<dbReference type="OpenTargets" id="ENSG00000136518"/>
<sequence length="50" mass="5514">MVVERDDGSTLMEIDGDKGKQGGPTYYIDTNALRVPRENMEAISPLKNGM</sequence>
<gene>
    <name evidence="2" type="primary">ACTL6A</name>
</gene>
<keyword evidence="4 5" id="KW-1267">Proteomics identification</keyword>
<dbReference type="GO" id="GO:0005654">
    <property type="term" value="C:nucleoplasm"/>
    <property type="evidence" value="ECO:0000314"/>
    <property type="project" value="HPA"/>
</dbReference>
<dbReference type="Ensembl" id="ENST00000490364.1">
    <property type="protein sequence ID" value="ENSP00000420153.1"/>
    <property type="gene ID" value="ENSG00000136518.17"/>
</dbReference>
<dbReference type="OrthoDB" id="5132116at2759"/>
<evidence type="ECO:0007829" key="5">
    <source>
        <dbReference type="ProteomicsDB" id="C9JQT2"/>
    </source>
</evidence>
<reference evidence="8" key="6">
    <citation type="journal article" date="2017" name="Nat. Struct. Mol. Biol.">
        <title>Site-specific mapping of the human SUMO proteome reveals co-modification with phosphorylation.</title>
        <authorList>
            <person name="Hendriks I.A."/>
            <person name="Lyon D."/>
            <person name="Young C."/>
            <person name="Jensen L.J."/>
            <person name="Vertegaal A.C."/>
            <person name="Nielsen M.L."/>
        </authorList>
    </citation>
    <scope>IDENTIFICATION BY MASS SPECTROMETRY [LARGE SCALE ANALYSIS]</scope>
</reference>
<reference evidence="2" key="7">
    <citation type="submission" date="2025-08" db="UniProtKB">
        <authorList>
            <consortium name="Ensembl"/>
        </authorList>
    </citation>
    <scope>IDENTIFICATION</scope>
</reference>
<dbReference type="GeneTree" id="ENSGT00940000156305"/>
<evidence type="ECO:0007829" key="8">
    <source>
        <dbReference type="PubMed" id="28112733"/>
    </source>
</evidence>
<dbReference type="Proteomes" id="UP000005640">
    <property type="component" value="Chromosome 3"/>
</dbReference>
<organism evidence="2 3">
    <name type="scientific">Homo sapiens</name>
    <name type="common">Human</name>
    <dbReference type="NCBI Taxonomy" id="9606"/>
    <lineage>
        <taxon>Eukaryota</taxon>
        <taxon>Metazoa</taxon>
        <taxon>Chordata</taxon>
        <taxon>Craniata</taxon>
        <taxon>Vertebrata</taxon>
        <taxon>Euteleostomi</taxon>
        <taxon>Mammalia</taxon>
        <taxon>Eutheria</taxon>
        <taxon>Euarchontoglires</taxon>
        <taxon>Primates</taxon>
        <taxon>Haplorrhini</taxon>
        <taxon>Catarrhini</taxon>
        <taxon>Hominidae</taxon>
        <taxon>Homo</taxon>
    </lineage>
</organism>
<dbReference type="UCSC" id="uc062qff.1">
    <property type="organism name" value="human"/>
</dbReference>
<dbReference type="ChiTaRS" id="ACTL6A">
    <property type="organism name" value="human"/>
</dbReference>
<dbReference type="ProteomicsDB" id="11286"/>
<dbReference type="MassIVE" id="C9JQT2"/>
<dbReference type="Ensembl" id="ENST00000490364.1">
    <property type="protein sequence ID" value="ENSP00000420153.1"/>
    <property type="gene ID" value="ENSG00000136518.18"/>
</dbReference>
<dbReference type="VEuPathDB" id="HostDB:ENSG00000136518"/>
<evidence type="ECO:0007829" key="6">
    <source>
        <dbReference type="PubMed" id="21269460"/>
    </source>
</evidence>
<reference evidence="7" key="5">
    <citation type="journal article" date="2013" name="J. Proteome Res.">
        <title>Toward a comprehensive characterization of a human cancer cell phosphoproteome.</title>
        <authorList>
            <person name="Zhou H."/>
            <person name="Di Palma S."/>
            <person name="Preisinger C."/>
            <person name="Peng M."/>
            <person name="Polat A.N."/>
            <person name="Heck A.J."/>
            <person name="Mohammed S."/>
        </authorList>
    </citation>
    <scope>IDENTIFICATION BY MASS SPECTROMETRY [LARGE SCALE ANALYSIS]</scope>
</reference>
<dbReference type="HOGENOM" id="CLU_3129478_0_0_1"/>
<evidence type="ECO:0000256" key="1">
    <source>
        <dbReference type="SAM" id="MobiDB-lite"/>
    </source>
</evidence>
<protein>
    <submittedName>
        <fullName evidence="2">Actin like 6A</fullName>
    </submittedName>
</protein>
<dbReference type="Antibodypedia" id="33747">
    <property type="antibodies" value="379 antibodies from 39 providers"/>
</dbReference>
<reference evidence="2 3" key="1">
    <citation type="journal article" date="2001" name="Nature">
        <title>Initial sequencing and analysis of the human genome.</title>
        <authorList>
            <consortium name="International Human Genome Sequencing Consortium"/>
            <person name="Lander E.S."/>
            <person name="Linton L.M."/>
            <person name="Birren B."/>
            <person name="Nusbaum C."/>
            <person name="Zody M.C."/>
            <person name="Baldwin J."/>
            <person name="Devon K."/>
            <person name="Dewar K."/>
            <person name="Doyle M."/>
            <person name="FitzHugh W."/>
            <person name="Funke R."/>
            <person name="Gage D."/>
            <person name="Harris K."/>
            <person name="Heaford A."/>
            <person name="Howland J."/>
            <person name="Kann L."/>
            <person name="Lehoczky J."/>
            <person name="LeVine R."/>
            <person name="McEwan P."/>
            <person name="McKernan K."/>
            <person name="Meldrim J."/>
            <person name="Mesirov J.P."/>
            <person name="Miranda C."/>
            <person name="Morris W."/>
            <person name="Naylor J."/>
            <person name="Raymond C."/>
            <person name="Rosetti M."/>
            <person name="Santos R."/>
            <person name="Sheridan A."/>
            <person name="Sougnez C."/>
            <person name="Stange-Thomann N."/>
            <person name="Stojanovic N."/>
            <person name="Subramanian A."/>
            <person name="Wyman D."/>
            <person name="Rogers J."/>
            <person name="Sulston J."/>
            <person name="Ainscough R."/>
            <person name="Beck S."/>
            <person name="Bentley D."/>
            <person name="Burton J."/>
            <person name="Clee C."/>
            <person name="Carter N."/>
            <person name="Coulson A."/>
            <person name="Deadman R."/>
            <person name="Deloukas P."/>
            <person name="Dunham A."/>
            <person name="Dunham I."/>
            <person name="Durbin R."/>
            <person name="French L."/>
            <person name="Grafham D."/>
            <person name="Gregory S."/>
            <person name="Hubbard T."/>
            <person name="Humphray S."/>
            <person name="Hunt A."/>
            <person name="Jones M."/>
            <person name="Lloyd C."/>
            <person name="McMurray A."/>
            <person name="Matthews L."/>
            <person name="Mercer S."/>
            <person name="Milne S."/>
            <person name="Mullikin J.C."/>
            <person name="Mungall A."/>
            <person name="Plumb R."/>
            <person name="Ross M."/>
            <person name="Shownkeen R."/>
            <person name="Sims S."/>
            <person name="Waterston R.H."/>
            <person name="Wilson R.K."/>
            <person name="Hillier L.W."/>
            <person name="McPherson J.D."/>
            <person name="Marra M.A."/>
            <person name="Mardis E.R."/>
            <person name="Fulton L.A."/>
            <person name="Chinwalla A.T."/>
            <person name="Pepin K.H."/>
            <person name="Gish W.R."/>
            <person name="Chissoe S.L."/>
            <person name="Wendl M.C."/>
            <person name="Delehaunty K.D."/>
            <person name="Miner T.L."/>
            <person name="Delehaunty A."/>
            <person name="Kramer J.B."/>
            <person name="Cook L.L."/>
            <person name="Fulton R.S."/>
            <person name="Johnson D.L."/>
            <person name="Minx P.J."/>
            <person name="Clifton S.W."/>
            <person name="Hawkins T."/>
            <person name="Branscomb E."/>
            <person name="Predki P."/>
            <person name="Richardson P."/>
            <person name="Wenning S."/>
            <person name="Slezak T."/>
            <person name="Doggett N."/>
            <person name="Cheng J.F."/>
            <person name="Olsen A."/>
            <person name="Lucas S."/>
            <person name="Elkin C."/>
            <person name="Uberbacher E."/>
            <person name="Frazier M."/>
            <person name="Gibbs R.A."/>
            <person name="Muzny D.M."/>
            <person name="Scherer S.E."/>
            <person name="Bouck J.B."/>
            <person name="Sodergren E.J."/>
            <person name="Worley K.C."/>
            <person name="Rives C.M."/>
            <person name="Gorrell J.H."/>
            <person name="Metzker M.L."/>
            <person name="Naylor S.L."/>
            <person name="Kucherlapati R.S."/>
            <person name="Nelson D.L."/>
            <person name="Weinstock G.M."/>
            <person name="Sakaki Y."/>
            <person name="Fujiyama A."/>
            <person name="Hattori M."/>
            <person name="Yada T."/>
            <person name="Toyoda A."/>
            <person name="Itoh T."/>
            <person name="Kawagoe C."/>
            <person name="Watanabe H."/>
            <person name="Totoki Y."/>
            <person name="Taylor T."/>
            <person name="Weissenbach J."/>
            <person name="Heilig R."/>
            <person name="Saurin W."/>
            <person name="Artiguenave F."/>
            <person name="Brottier P."/>
            <person name="Bruls T."/>
            <person name="Pelletier E."/>
            <person name="Robert C."/>
            <person name="Wincker P."/>
            <person name="Smith D.R."/>
            <person name="Doucette-Stamm L."/>
            <person name="Rubenfield M."/>
            <person name="Weinstock K."/>
            <person name="Lee H.M."/>
            <person name="Dubois J."/>
            <person name="Rosenthal A."/>
            <person name="Platzer M."/>
            <person name="Nyakatura G."/>
            <person name="Taudien S."/>
            <person name="Rump A."/>
            <person name="Yang H."/>
            <person name="Yu J."/>
            <person name="Wang J."/>
            <person name="Huang G."/>
            <person name="Gu J."/>
            <person name="Hood L."/>
            <person name="Rowen L."/>
            <person name="Madan A."/>
            <person name="Qin S."/>
            <person name="Davis R.W."/>
            <person name="Federspiel N.A."/>
            <person name="Abola A.P."/>
            <person name="Proctor M.J."/>
            <person name="Myers R.M."/>
            <person name="Schmutz J."/>
            <person name="Dickson M."/>
            <person name="Grimwood J."/>
            <person name="Cox D.R."/>
            <person name="Olson M.V."/>
            <person name="Kaul R."/>
            <person name="Raymond C."/>
            <person name="Shimizu N."/>
            <person name="Kawasaki K."/>
            <person name="Minoshima S."/>
            <person name="Evans G.A."/>
            <person name="Athanasiou M."/>
            <person name="Schultz R."/>
            <person name="Roe B.A."/>
            <person name="Chen F."/>
            <person name="Pan H."/>
            <person name="Ramser J."/>
            <person name="Lehrach H."/>
            <person name="Reinhardt R."/>
            <person name="McCombie W.R."/>
            <person name="de la Bastide M."/>
            <person name="Dedhia N."/>
            <person name="Blocker H."/>
            <person name="Hornischer K."/>
            <person name="Nordsiek G."/>
            <person name="Agarwala R."/>
            <person name="Aravind L."/>
            <person name="Bailey J.A."/>
            <person name="Bateman A."/>
            <person name="Batzoglou S."/>
            <person name="Birney E."/>
            <person name="Bork P."/>
            <person name="Brown D.G."/>
            <person name="Burge C.B."/>
            <person name="Cerutti L."/>
            <person name="Chen H.C."/>
            <person name="Church D."/>
            <person name="Clamp M."/>
            <person name="Copley R.R."/>
            <person name="Doerks T."/>
            <person name="Eddy S.R."/>
            <person name="Eichler E.E."/>
            <person name="Furey T.S."/>
            <person name="Galagan J."/>
            <person name="Gilbert J.G."/>
            <person name="Harmon C."/>
            <person name="Hayashizaki Y."/>
            <person name="Haussler D."/>
            <person name="Hermjakob H."/>
            <person name="Hokamp K."/>
            <person name="Jang W."/>
            <person name="Johnson L.S."/>
            <person name="Jones T.A."/>
            <person name="Kasif S."/>
            <person name="Kaspryzk A."/>
            <person name="Kennedy S."/>
            <person name="Kent W.J."/>
            <person name="Kitts P."/>
            <person name="Koonin E.V."/>
            <person name="Korf I."/>
            <person name="Kulp D."/>
            <person name="Lancet D."/>
            <person name="Lowe T.M."/>
            <person name="McLysaght A."/>
            <person name="Mikkelsen T."/>
            <person name="Moran J.V."/>
            <person name="Mulder N."/>
            <person name="Pollara V.J."/>
            <person name="Ponting C.P."/>
            <person name="Schuler G."/>
            <person name="Schultz J."/>
            <person name="Slater G."/>
            <person name="Smit A.F."/>
            <person name="Stupka E."/>
            <person name="Szustakowski J."/>
            <person name="Thierry-Mieg D."/>
            <person name="Thierry-Mieg J."/>
            <person name="Wagner L."/>
            <person name="Wallis J."/>
            <person name="Wheeler R."/>
            <person name="Williams A."/>
            <person name="Wolf Y.I."/>
            <person name="Wolfe K.H."/>
            <person name="Yang S.P."/>
            <person name="Yeh R.F."/>
            <person name="Collins F."/>
            <person name="Guyer M.S."/>
            <person name="Peterson J."/>
            <person name="Felsenfeld A."/>
            <person name="Wetterstrand K.A."/>
            <person name="Patrinos A."/>
            <person name="Morgan M.J."/>
            <person name="de Jong P."/>
            <person name="Catanese J.J."/>
            <person name="Osoegawa K."/>
            <person name="Shizuya H."/>
            <person name="Choi S."/>
            <person name="Chen Y.J."/>
        </authorList>
    </citation>
    <scope>NUCLEOTIDE SEQUENCE [LARGE SCALE GENOMIC DNA]</scope>
</reference>
<name>C9JQT2_HUMAN</name>
<dbReference type="HGNC" id="HGNC:24124">
    <property type="gene designation" value="ACTL6A"/>
</dbReference>
<evidence type="ECO:0000313" key="3">
    <source>
        <dbReference type="Proteomes" id="UP000005640"/>
    </source>
</evidence>
<feature type="region of interest" description="Disordered" evidence="1">
    <location>
        <begin position="1"/>
        <end position="25"/>
    </location>
</feature>
<dbReference type="Bgee" id="ENSG00000136518">
    <property type="expression patterns" value="Expressed in primordial germ cell in gonad and 188 other cell types or tissues"/>
</dbReference>
<evidence type="ECO:0007829" key="7">
    <source>
        <dbReference type="PubMed" id="23186163"/>
    </source>
</evidence>
<evidence type="ECO:0007829" key="4">
    <source>
        <dbReference type="PeptideAtlas" id="C9JQT2"/>
    </source>
</evidence>
<proteinExistence type="evidence at protein level"/>
<dbReference type="OMA" id="MTEAPWN"/>
<reference evidence="2" key="8">
    <citation type="submission" date="2025-09" db="UniProtKB">
        <authorList>
            <consortium name="Ensembl"/>
        </authorList>
    </citation>
    <scope>IDENTIFICATION</scope>
</reference>
<dbReference type="FunFam" id="2.30.36.70:FF:000004">
    <property type="entry name" value="Actin-like 6A, isoform CRA_a"/>
    <property type="match status" value="1"/>
</dbReference>
<feature type="non-terminal residue" evidence="2">
    <location>
        <position position="50"/>
    </location>
</feature>
<reference evidence="6" key="4">
    <citation type="journal article" date="2011" name="BMC Syst. Biol.">
        <title>Initial characterization of the human central proteome.</title>
        <authorList>
            <person name="Burkard T.R."/>
            <person name="Planyavsky M."/>
            <person name="Kaupe I."/>
            <person name="Breitwieser F.P."/>
            <person name="Burckstummer T."/>
            <person name="Bennett K.L."/>
            <person name="Superti-Furga G."/>
            <person name="Colinge J."/>
        </authorList>
    </citation>
    <scope>IDENTIFICATION BY MASS SPECTROMETRY [LARGE SCALE ANALYSIS]</scope>
</reference>
<dbReference type="EMBL" id="AC090425">
    <property type="status" value="NOT_ANNOTATED_CDS"/>
    <property type="molecule type" value="Genomic_DNA"/>
</dbReference>
<dbReference type="ExpressionAtlas" id="C9JQT2">
    <property type="expression patterns" value="baseline and differential"/>
</dbReference>
<keyword evidence="3" id="KW-1185">Reference proteome</keyword>
<accession>C9JQT2</accession>
<reference evidence="2 3" key="3">
    <citation type="journal article" date="2006" name="Nature">
        <title>The DNA sequence, annotation and analysis of human chromosome 3.</title>
        <authorList>
            <person name="Muzny D.M."/>
            <person name="Scherer S.E."/>
            <person name="Kaul R."/>
            <person name="Wang J."/>
            <person name="Yu J."/>
            <person name="Sudbrak R."/>
            <person name="Buhay C.J."/>
            <person name="Chen R."/>
            <person name="Cree A."/>
            <person name="Ding Y."/>
            <person name="Dugan-Rocha S."/>
            <person name="Gill R."/>
            <person name="Gunaratne P."/>
            <person name="Harris R.A."/>
            <person name="Hawes A.C."/>
            <person name="Hernandez J."/>
            <person name="Hodgson A.V."/>
            <person name="Hume J."/>
            <person name="Jackson A."/>
            <person name="Khan Z.M."/>
            <person name="Kovar-Smith C."/>
            <person name="Lewis L.R."/>
            <person name="Lozado R.J."/>
            <person name="Metzker M.L."/>
            <person name="Milosavljevic A."/>
            <person name="Miner G.R."/>
            <person name="Morgan M.B."/>
            <person name="Nazareth L.V."/>
            <person name="Scott G."/>
            <person name="Sodergren E."/>
            <person name="Song X.Z."/>
            <person name="Steffen D."/>
            <person name="Wei S."/>
            <person name="Wheeler D.A."/>
            <person name="Wright M.W."/>
            <person name="Worley K.C."/>
            <person name="Yuan Y."/>
            <person name="Zhang Z."/>
            <person name="Adams C.Q."/>
            <person name="Ansari-Lari M.A."/>
            <person name="Ayele M."/>
            <person name="Brown M.J."/>
            <person name="Chen G."/>
            <person name="Chen Z."/>
            <person name="Clendenning J."/>
            <person name="Clerc-Blankenburg K.P."/>
            <person name="Chen R."/>
            <person name="Chen Z."/>
            <person name="Davis C."/>
            <person name="Delgado O."/>
            <person name="Dinh H.H."/>
            <person name="Dong W."/>
            <person name="Draper H."/>
            <person name="Ernst S."/>
            <person name="Fu G."/>
            <person name="Gonzalez-Garay M.L."/>
            <person name="Garcia D.K."/>
            <person name="Gillett W."/>
            <person name="Gu J."/>
            <person name="Hao B."/>
            <person name="Haugen E."/>
            <person name="Havlak P."/>
            <person name="He X."/>
            <person name="Hennig S."/>
            <person name="Hu S."/>
            <person name="Huang W."/>
            <person name="Jackson L.R."/>
            <person name="Jacob L.S."/>
            <person name="Kelly S.H."/>
            <person name="Kube M."/>
            <person name="Levy R."/>
            <person name="Li Z."/>
            <person name="Liu B."/>
            <person name="Liu J."/>
            <person name="Liu W."/>
            <person name="Lu J."/>
            <person name="Maheshwari M."/>
            <person name="Nguyen B.V."/>
            <person name="Okwuonu G.O."/>
            <person name="Palmeiri A."/>
            <person name="Pasternak S."/>
            <person name="Perez L.M."/>
            <person name="Phelps K.A."/>
            <person name="Plopper F.J."/>
            <person name="Qiang B."/>
            <person name="Raymond C."/>
            <person name="Rodriguez R."/>
            <person name="Saenphimmachak C."/>
            <person name="Santibanez J."/>
            <person name="Shen H."/>
            <person name="Shen Y."/>
            <person name="Subramanian S."/>
            <person name="Tabor P.E."/>
            <person name="Verduzco D."/>
            <person name="Waldron L."/>
            <person name="Wang J."/>
            <person name="Wang J."/>
            <person name="Wang Q."/>
            <person name="Williams G.A."/>
            <person name="Wong G.K."/>
            <person name="Yao Z."/>
            <person name="Zhang J."/>
            <person name="Zhang X."/>
            <person name="Zhao G."/>
            <person name="Zhou J."/>
            <person name="Zhou Y."/>
            <person name="Nelson D."/>
            <person name="Lehrach H."/>
            <person name="Reinhardt R."/>
            <person name="Naylor S.L."/>
            <person name="Yang H."/>
            <person name="Olson M."/>
            <person name="Weinstock G."/>
            <person name="Gibbs R.A."/>
        </authorList>
    </citation>
    <scope>NUCLEOTIDE SEQUENCE [LARGE SCALE GENOMIC DNA]</scope>
</reference>